<gene>
    <name evidence="1" type="ORF">N7532_008278</name>
</gene>
<proteinExistence type="predicted"/>
<comment type="caution">
    <text evidence="1">The sequence shown here is derived from an EMBL/GenBank/DDBJ whole genome shotgun (WGS) entry which is preliminary data.</text>
</comment>
<keyword evidence="2" id="KW-1185">Reference proteome</keyword>
<dbReference type="Gene3D" id="3.40.190.10">
    <property type="entry name" value="Periplasmic binding protein-like II"/>
    <property type="match status" value="1"/>
</dbReference>
<reference evidence="1" key="1">
    <citation type="submission" date="2022-11" db="EMBL/GenBank/DDBJ databases">
        <authorList>
            <person name="Petersen C."/>
        </authorList>
    </citation>
    <scope>NUCLEOTIDE SEQUENCE</scope>
    <source>
        <strain evidence="1">IBT 30761</strain>
    </source>
</reference>
<dbReference type="RefSeq" id="XP_056471576.1">
    <property type="nucleotide sequence ID" value="XM_056620770.1"/>
</dbReference>
<protein>
    <recommendedName>
        <fullName evidence="3">PBP domain-containing protein</fullName>
    </recommendedName>
</protein>
<evidence type="ECO:0000313" key="1">
    <source>
        <dbReference type="EMBL" id="KAJ5089594.1"/>
    </source>
</evidence>
<evidence type="ECO:0000313" key="2">
    <source>
        <dbReference type="Proteomes" id="UP001149074"/>
    </source>
</evidence>
<dbReference type="Proteomes" id="UP001149074">
    <property type="component" value="Unassembled WGS sequence"/>
</dbReference>
<reference evidence="1" key="2">
    <citation type="journal article" date="2023" name="IMA Fungus">
        <title>Comparative genomic study of the Penicillium genus elucidates a diverse pangenome and 15 lateral gene transfer events.</title>
        <authorList>
            <person name="Petersen C."/>
            <person name="Sorensen T."/>
            <person name="Nielsen M.R."/>
            <person name="Sondergaard T.E."/>
            <person name="Sorensen J.L."/>
            <person name="Fitzpatrick D.A."/>
            <person name="Frisvad J.C."/>
            <person name="Nielsen K.L."/>
        </authorList>
    </citation>
    <scope>NUCLEOTIDE SEQUENCE</scope>
    <source>
        <strain evidence="1">IBT 30761</strain>
    </source>
</reference>
<organism evidence="1 2">
    <name type="scientific">Penicillium argentinense</name>
    <dbReference type="NCBI Taxonomy" id="1131581"/>
    <lineage>
        <taxon>Eukaryota</taxon>
        <taxon>Fungi</taxon>
        <taxon>Dikarya</taxon>
        <taxon>Ascomycota</taxon>
        <taxon>Pezizomycotina</taxon>
        <taxon>Eurotiomycetes</taxon>
        <taxon>Eurotiomycetidae</taxon>
        <taxon>Eurotiales</taxon>
        <taxon>Aspergillaceae</taxon>
        <taxon>Penicillium</taxon>
    </lineage>
</organism>
<dbReference type="OrthoDB" id="10260248at2759"/>
<evidence type="ECO:0008006" key="3">
    <source>
        <dbReference type="Google" id="ProtNLM"/>
    </source>
</evidence>
<sequence>MFSNIYSYADAGTSDLFHLTYLSVDQEIANRTFIYKAATDDASDPLLNPAHVLIGKDSKNEKMADKFTQWAISAEGQAIEVTTSLRL</sequence>
<accession>A0A9W9K1G1</accession>
<name>A0A9W9K1G1_9EURO</name>
<dbReference type="GeneID" id="81359749"/>
<dbReference type="EMBL" id="JAPQKI010000009">
    <property type="protein sequence ID" value="KAJ5089594.1"/>
    <property type="molecule type" value="Genomic_DNA"/>
</dbReference>
<dbReference type="SUPFAM" id="SSF53850">
    <property type="entry name" value="Periplasmic binding protein-like II"/>
    <property type="match status" value="1"/>
</dbReference>
<dbReference type="AlphaFoldDB" id="A0A9W9K1G1"/>